<keyword evidence="1" id="KW-0812">Transmembrane</keyword>
<keyword evidence="4" id="KW-1185">Reference proteome</keyword>
<dbReference type="Proteomes" id="UP000799118">
    <property type="component" value="Unassembled WGS sequence"/>
</dbReference>
<protein>
    <recommendedName>
        <fullName evidence="2">DUF6533 domain-containing protein</fullName>
    </recommendedName>
</protein>
<dbReference type="Pfam" id="PF20151">
    <property type="entry name" value="DUF6533"/>
    <property type="match status" value="1"/>
</dbReference>
<dbReference type="AlphaFoldDB" id="A0A6A4ILG2"/>
<name>A0A6A4ILG2_9AGAR</name>
<sequence>MVAIHTSVLPALHSDSALGEYHLSLPLISLLSLEMQAQIGASVLGLLLTSCDSLLTRHKELEYVWNSRRPTFVRCLFILAKYLAFSIHIGNIVLTSLWTIRFRGHERPTEDVCMTWQIFQSATCYIMLLILELILSLKVGIFLSTMLAGRMAGTIYVIRNRVDAQQLKFTRHCISEVIGEIAVQLVIHGLALRRTFWDLRHYTFARPPLFSVLNRDGLKIFAAISLAMVSIGVSAGREAIPVVLIYPIFISLISTAVCRTILNLQTLDITTRETPSSERNKEFTSINDISIWDTTTRPEQDTRSRSEGTH</sequence>
<keyword evidence="1" id="KW-0472">Membrane</keyword>
<gene>
    <name evidence="3" type="ORF">BT96DRAFT_911939</name>
</gene>
<feature type="transmembrane region" description="Helical" evidence="1">
    <location>
        <begin position="118"/>
        <end position="141"/>
    </location>
</feature>
<organism evidence="3 4">
    <name type="scientific">Gymnopus androsaceus JB14</name>
    <dbReference type="NCBI Taxonomy" id="1447944"/>
    <lineage>
        <taxon>Eukaryota</taxon>
        <taxon>Fungi</taxon>
        <taxon>Dikarya</taxon>
        <taxon>Basidiomycota</taxon>
        <taxon>Agaricomycotina</taxon>
        <taxon>Agaricomycetes</taxon>
        <taxon>Agaricomycetidae</taxon>
        <taxon>Agaricales</taxon>
        <taxon>Marasmiineae</taxon>
        <taxon>Omphalotaceae</taxon>
        <taxon>Gymnopus</taxon>
    </lineage>
</organism>
<feature type="transmembrane region" description="Helical" evidence="1">
    <location>
        <begin position="242"/>
        <end position="262"/>
    </location>
</feature>
<dbReference type="InterPro" id="IPR045340">
    <property type="entry name" value="DUF6533"/>
</dbReference>
<evidence type="ECO:0000313" key="4">
    <source>
        <dbReference type="Proteomes" id="UP000799118"/>
    </source>
</evidence>
<feature type="transmembrane region" description="Helical" evidence="1">
    <location>
        <begin position="76"/>
        <end position="98"/>
    </location>
</feature>
<proteinExistence type="predicted"/>
<accession>A0A6A4ILG2</accession>
<reference evidence="3" key="1">
    <citation type="journal article" date="2019" name="Environ. Microbiol.">
        <title>Fungal ecological strategies reflected in gene transcription - a case study of two litter decomposers.</title>
        <authorList>
            <person name="Barbi F."/>
            <person name="Kohler A."/>
            <person name="Barry K."/>
            <person name="Baskaran P."/>
            <person name="Daum C."/>
            <person name="Fauchery L."/>
            <person name="Ihrmark K."/>
            <person name="Kuo A."/>
            <person name="LaButti K."/>
            <person name="Lipzen A."/>
            <person name="Morin E."/>
            <person name="Grigoriev I.V."/>
            <person name="Henrissat B."/>
            <person name="Lindahl B."/>
            <person name="Martin F."/>
        </authorList>
    </citation>
    <scope>NUCLEOTIDE SEQUENCE</scope>
    <source>
        <strain evidence="3">JB14</strain>
    </source>
</reference>
<evidence type="ECO:0000313" key="3">
    <source>
        <dbReference type="EMBL" id="KAE9411326.1"/>
    </source>
</evidence>
<evidence type="ECO:0000259" key="2">
    <source>
        <dbReference type="Pfam" id="PF20151"/>
    </source>
</evidence>
<evidence type="ECO:0000256" key="1">
    <source>
        <dbReference type="SAM" id="Phobius"/>
    </source>
</evidence>
<feature type="transmembrane region" description="Helical" evidence="1">
    <location>
        <begin position="218"/>
        <end position="236"/>
    </location>
</feature>
<feature type="domain" description="DUF6533" evidence="2">
    <location>
        <begin position="48"/>
        <end position="85"/>
    </location>
</feature>
<dbReference type="EMBL" id="ML769383">
    <property type="protein sequence ID" value="KAE9411326.1"/>
    <property type="molecule type" value="Genomic_DNA"/>
</dbReference>
<keyword evidence="1" id="KW-1133">Transmembrane helix</keyword>
<dbReference type="OrthoDB" id="3020506at2759"/>